<evidence type="ECO:0000313" key="7">
    <source>
        <dbReference type="EMBL" id="MFC3203792.1"/>
    </source>
</evidence>
<feature type="domain" description="Pyrrolo-quinoline quinone repeat" evidence="6">
    <location>
        <begin position="63"/>
        <end position="113"/>
    </location>
</feature>
<dbReference type="Proteomes" id="UP001595477">
    <property type="component" value="Unassembled WGS sequence"/>
</dbReference>
<evidence type="ECO:0000256" key="4">
    <source>
        <dbReference type="HAMAP-Rule" id="MF_00923"/>
    </source>
</evidence>
<proteinExistence type="inferred from homology"/>
<dbReference type="SUPFAM" id="SSF50998">
    <property type="entry name" value="Quinoprotein alcohol dehydrogenase-like"/>
    <property type="match status" value="1"/>
</dbReference>
<dbReference type="InterPro" id="IPR015943">
    <property type="entry name" value="WD40/YVTN_repeat-like_dom_sf"/>
</dbReference>
<comment type="subunit">
    <text evidence="4">Part of the Bam complex.</text>
</comment>
<dbReference type="HAMAP" id="MF_00923">
    <property type="entry name" value="OM_assembly_BamB"/>
    <property type="match status" value="1"/>
</dbReference>
<comment type="function">
    <text evidence="4">Part of the outer membrane protein assembly complex, which is involved in assembly and insertion of beta-barrel proteins into the outer membrane.</text>
</comment>
<feature type="transmembrane region" description="Helical" evidence="5">
    <location>
        <begin position="21"/>
        <end position="42"/>
    </location>
</feature>
<dbReference type="SMART" id="SM00564">
    <property type="entry name" value="PQQ"/>
    <property type="match status" value="6"/>
</dbReference>
<keyword evidence="4" id="KW-0564">Palmitate</keyword>
<keyword evidence="8" id="KW-1185">Reference proteome</keyword>
<dbReference type="InterPro" id="IPR018391">
    <property type="entry name" value="PQQ_b-propeller_rpt"/>
</dbReference>
<dbReference type="RefSeq" id="WP_241155663.1">
    <property type="nucleotide sequence ID" value="NZ_JBHRSX010000098.1"/>
</dbReference>
<dbReference type="NCBIfam" id="TIGR03300">
    <property type="entry name" value="assembly_YfgL"/>
    <property type="match status" value="1"/>
</dbReference>
<accession>A0ABV7K357</accession>
<dbReference type="InterPro" id="IPR017687">
    <property type="entry name" value="BamB"/>
</dbReference>
<dbReference type="PANTHER" id="PTHR34512:SF30">
    <property type="entry name" value="OUTER MEMBRANE PROTEIN ASSEMBLY FACTOR BAMB"/>
    <property type="match status" value="1"/>
</dbReference>
<keyword evidence="3 4" id="KW-0998">Cell outer membrane</keyword>
<organism evidence="7 8">
    <name type="scientific">Alteromonas oceani</name>
    <dbReference type="NCBI Taxonomy" id="2071609"/>
    <lineage>
        <taxon>Bacteria</taxon>
        <taxon>Pseudomonadati</taxon>
        <taxon>Pseudomonadota</taxon>
        <taxon>Gammaproteobacteria</taxon>
        <taxon>Alteromonadales</taxon>
        <taxon>Alteromonadaceae</taxon>
        <taxon>Alteromonas/Salinimonas group</taxon>
        <taxon>Alteromonas</taxon>
    </lineage>
</organism>
<keyword evidence="5" id="KW-0812">Transmembrane</keyword>
<evidence type="ECO:0000313" key="8">
    <source>
        <dbReference type="Proteomes" id="UP001595477"/>
    </source>
</evidence>
<dbReference type="EMBL" id="JBHRSX010000098">
    <property type="protein sequence ID" value="MFC3203792.1"/>
    <property type="molecule type" value="Genomic_DNA"/>
</dbReference>
<evidence type="ECO:0000256" key="1">
    <source>
        <dbReference type="ARBA" id="ARBA00022729"/>
    </source>
</evidence>
<dbReference type="NCBIfam" id="NF008351">
    <property type="entry name" value="PRK11138.1"/>
    <property type="match status" value="1"/>
</dbReference>
<keyword evidence="5" id="KW-1133">Transmembrane helix</keyword>
<protein>
    <recommendedName>
        <fullName evidence="4">Outer membrane protein assembly factor BamB</fullName>
    </recommendedName>
</protein>
<keyword evidence="4" id="KW-0449">Lipoprotein</keyword>
<keyword evidence="1 4" id="KW-0732">Signal</keyword>
<dbReference type="Pfam" id="PF13360">
    <property type="entry name" value="PQQ_2"/>
    <property type="match status" value="2"/>
</dbReference>
<dbReference type="Gene3D" id="2.130.10.10">
    <property type="entry name" value="YVTN repeat-like/Quinoprotein amine dehydrogenase"/>
    <property type="match status" value="1"/>
</dbReference>
<sequence length="423" mass="46162">MNLNTRNISQQSTLCGRMFKRVVLTAAIIGLSGCATVSDWFADEDEIKIRRIAPIENQITPKEVWSYTIGDGVDEYFSRLKPVFANDTVYAAERHGEVVALTPDTGDVVWERNFAIFPDESFWDDIARLWRSGASAKISAIAAGYDMVFVATEDGIIRALNHESGETLWESTVPGEILATPAMDEGILVLNTGAGVLFGLDAKTGEQLWRSETDVPPLSLRGISAPVATNGGALVGTPTGKLQVNILTSGIPAWETAITAPAGATELERIIDVDSAPIVYGNTVYIVSYDGTLAAVELRSGRIMWKREYGSYRDLAVSGNRIYVVDTRSIVYALDRRNGVEIWSQSGLKERNLTTPLIMGEQLVLGDRWGLMHWLNAEDGKLIARYDLGGDDEDEAIYATPVKVNDLVVTITRDGEIAALSAQ</sequence>
<evidence type="ECO:0000256" key="2">
    <source>
        <dbReference type="ARBA" id="ARBA00023136"/>
    </source>
</evidence>
<keyword evidence="2 4" id="KW-0472">Membrane</keyword>
<reference evidence="8" key="1">
    <citation type="journal article" date="2019" name="Int. J. Syst. Evol. Microbiol.">
        <title>The Global Catalogue of Microorganisms (GCM) 10K type strain sequencing project: providing services to taxonomists for standard genome sequencing and annotation.</title>
        <authorList>
            <consortium name="The Broad Institute Genomics Platform"/>
            <consortium name="The Broad Institute Genome Sequencing Center for Infectious Disease"/>
            <person name="Wu L."/>
            <person name="Ma J."/>
        </authorList>
    </citation>
    <scope>NUCLEOTIDE SEQUENCE [LARGE SCALE GENOMIC DNA]</scope>
    <source>
        <strain evidence="8">KCTC 52449</strain>
    </source>
</reference>
<evidence type="ECO:0000256" key="5">
    <source>
        <dbReference type="SAM" id="Phobius"/>
    </source>
</evidence>
<name>A0ABV7K357_9ALTE</name>
<comment type="subcellular location">
    <subcellularLocation>
        <location evidence="4">Cell outer membrane</location>
        <topology evidence="4">Lipid-anchor</topology>
    </subcellularLocation>
</comment>
<gene>
    <name evidence="4 7" type="primary">bamB</name>
    <name evidence="7" type="ORF">ACFOEW_18450</name>
</gene>
<dbReference type="InterPro" id="IPR011047">
    <property type="entry name" value="Quinoprotein_ADH-like_sf"/>
</dbReference>
<comment type="caution">
    <text evidence="7">The sequence shown here is derived from an EMBL/GenBank/DDBJ whole genome shotgun (WGS) entry which is preliminary data.</text>
</comment>
<dbReference type="PROSITE" id="PS51257">
    <property type="entry name" value="PROKAR_LIPOPROTEIN"/>
    <property type="match status" value="1"/>
</dbReference>
<feature type="domain" description="Pyrrolo-quinoline quinone repeat" evidence="6">
    <location>
        <begin position="127"/>
        <end position="345"/>
    </location>
</feature>
<evidence type="ECO:0000256" key="3">
    <source>
        <dbReference type="ARBA" id="ARBA00023237"/>
    </source>
</evidence>
<dbReference type="InterPro" id="IPR002372">
    <property type="entry name" value="PQQ_rpt_dom"/>
</dbReference>
<comment type="similarity">
    <text evidence="4">Belongs to the BamB family.</text>
</comment>
<dbReference type="PANTHER" id="PTHR34512">
    <property type="entry name" value="CELL SURFACE PROTEIN"/>
    <property type="match status" value="1"/>
</dbReference>
<evidence type="ECO:0000259" key="6">
    <source>
        <dbReference type="Pfam" id="PF13360"/>
    </source>
</evidence>